<feature type="transmembrane region" description="Helical" evidence="17">
    <location>
        <begin position="80"/>
        <end position="101"/>
    </location>
</feature>
<keyword evidence="5" id="KW-0813">Transport</keyword>
<keyword evidence="10" id="KW-0560">Oxidoreductase</keyword>
<feature type="transmembrane region" description="Helical" evidence="17">
    <location>
        <begin position="44"/>
        <end position="68"/>
    </location>
</feature>
<evidence type="ECO:0000256" key="15">
    <source>
        <dbReference type="ARBA" id="ARBA00031887"/>
    </source>
</evidence>
<evidence type="ECO:0000256" key="1">
    <source>
        <dbReference type="ARBA" id="ARBA00004651"/>
    </source>
</evidence>
<evidence type="ECO:0000256" key="14">
    <source>
        <dbReference type="ARBA" id="ARBA00030211"/>
    </source>
</evidence>
<comment type="similarity">
    <text evidence="2">Belongs to the cytochrome c oxidase bacterial subunit 4 family.</text>
</comment>
<evidence type="ECO:0000256" key="13">
    <source>
        <dbReference type="ARBA" id="ARBA00030071"/>
    </source>
</evidence>
<dbReference type="Pfam" id="PF03626">
    <property type="entry name" value="COX4_pro"/>
    <property type="match status" value="1"/>
</dbReference>
<keyword evidence="6" id="KW-1003">Cell membrane</keyword>
<dbReference type="NCBIfam" id="TIGR02847">
    <property type="entry name" value="CyoD"/>
    <property type="match status" value="1"/>
</dbReference>
<reference evidence="18 19" key="1">
    <citation type="submission" date="2019-02" db="EMBL/GenBank/DDBJ databases">
        <title>Marinobacter halodurans sp. nov., a marine bacterium isolated from sea tidal flat.</title>
        <authorList>
            <person name="Yoo Y."/>
            <person name="Lee D.W."/>
            <person name="Kim B.S."/>
            <person name="Kim J.-J."/>
        </authorList>
    </citation>
    <scope>NUCLEOTIDE SEQUENCE [LARGE SCALE GENOMIC DNA]</scope>
    <source>
        <strain evidence="18 19">YJ-S3-2</strain>
    </source>
</reference>
<protein>
    <recommendedName>
        <fullName evidence="4">Cytochrome bo(3) ubiquinol oxidase subunit 4</fullName>
    </recommendedName>
    <alternativeName>
        <fullName evidence="16">Cytochrome o ubiquinol oxidase subunit 4</fullName>
    </alternativeName>
    <alternativeName>
        <fullName evidence="13">Oxidase bo(3) subunit 4</fullName>
    </alternativeName>
    <alternativeName>
        <fullName evidence="14">Ubiquinol oxidase polypeptide IV</fullName>
    </alternativeName>
    <alternativeName>
        <fullName evidence="15">Ubiquinol oxidase subunit 4</fullName>
    </alternativeName>
</protein>
<evidence type="ECO:0000256" key="9">
    <source>
        <dbReference type="ARBA" id="ARBA00022989"/>
    </source>
</evidence>
<dbReference type="RefSeq" id="WP_131483126.1">
    <property type="nucleotide sequence ID" value="NZ_SJDL01000031.1"/>
</dbReference>
<evidence type="ECO:0000256" key="3">
    <source>
        <dbReference type="ARBA" id="ARBA00011700"/>
    </source>
</evidence>
<keyword evidence="19" id="KW-1185">Reference proteome</keyword>
<gene>
    <name evidence="18" type="primary">cyoD</name>
    <name evidence="18" type="ORF">EZI54_17265</name>
</gene>
<keyword evidence="7 17" id="KW-0812">Transmembrane</keyword>
<evidence type="ECO:0000256" key="17">
    <source>
        <dbReference type="SAM" id="Phobius"/>
    </source>
</evidence>
<dbReference type="PANTHER" id="PTHR36835">
    <property type="entry name" value="CYTOCHROME BO(3) UBIQUINOL OXIDASE SUBUNIT 4"/>
    <property type="match status" value="1"/>
</dbReference>
<evidence type="ECO:0000256" key="16">
    <source>
        <dbReference type="ARBA" id="ARBA00032185"/>
    </source>
</evidence>
<evidence type="ECO:0000313" key="18">
    <source>
        <dbReference type="EMBL" id="TBW51272.1"/>
    </source>
</evidence>
<evidence type="ECO:0000256" key="5">
    <source>
        <dbReference type="ARBA" id="ARBA00022448"/>
    </source>
</evidence>
<evidence type="ECO:0000313" key="19">
    <source>
        <dbReference type="Proteomes" id="UP000313645"/>
    </source>
</evidence>
<dbReference type="PANTHER" id="PTHR36835:SF1">
    <property type="entry name" value="CYTOCHROME BO(3) UBIQUINOL OXIDASE SUBUNIT 4"/>
    <property type="match status" value="1"/>
</dbReference>
<dbReference type="EMBL" id="SJDL01000031">
    <property type="protein sequence ID" value="TBW51272.1"/>
    <property type="molecule type" value="Genomic_DNA"/>
</dbReference>
<dbReference type="InterPro" id="IPR005171">
    <property type="entry name" value="Cyt_c_oxidase_su4_prok"/>
</dbReference>
<keyword evidence="8" id="KW-0249">Electron transport</keyword>
<evidence type="ECO:0000256" key="8">
    <source>
        <dbReference type="ARBA" id="ARBA00022982"/>
    </source>
</evidence>
<evidence type="ECO:0000256" key="10">
    <source>
        <dbReference type="ARBA" id="ARBA00023002"/>
    </source>
</evidence>
<evidence type="ECO:0000256" key="4">
    <source>
        <dbReference type="ARBA" id="ARBA00014689"/>
    </source>
</evidence>
<evidence type="ECO:0000256" key="7">
    <source>
        <dbReference type="ARBA" id="ARBA00022692"/>
    </source>
</evidence>
<keyword evidence="9 17" id="KW-1133">Transmembrane helix</keyword>
<keyword evidence="11 17" id="KW-0472">Membrane</keyword>
<evidence type="ECO:0000256" key="11">
    <source>
        <dbReference type="ARBA" id="ARBA00023136"/>
    </source>
</evidence>
<name>A0ABY1ZGU4_9GAMM</name>
<organism evidence="18 19">
    <name type="scientific">Marinobacter halodurans</name>
    <dbReference type="NCBI Taxonomy" id="2528979"/>
    <lineage>
        <taxon>Bacteria</taxon>
        <taxon>Pseudomonadati</taxon>
        <taxon>Pseudomonadota</taxon>
        <taxon>Gammaproteobacteria</taxon>
        <taxon>Pseudomonadales</taxon>
        <taxon>Marinobacteraceae</taxon>
        <taxon>Marinobacter</taxon>
    </lineage>
</organism>
<feature type="transmembrane region" description="Helical" evidence="17">
    <location>
        <begin position="18"/>
        <end position="37"/>
    </location>
</feature>
<evidence type="ECO:0000256" key="12">
    <source>
        <dbReference type="ARBA" id="ARBA00025694"/>
    </source>
</evidence>
<comment type="subunit">
    <text evidence="3">Heterooctamer of two A chains, two B chains, two C chains and two D chains.</text>
</comment>
<dbReference type="InterPro" id="IPR050968">
    <property type="entry name" value="Cytochrome_c_oxidase_bac_sub4"/>
</dbReference>
<dbReference type="InterPro" id="IPR014210">
    <property type="entry name" value="Cyt_o_ubiqinol_oxidase_su4"/>
</dbReference>
<comment type="subcellular location">
    <subcellularLocation>
        <location evidence="1">Cell membrane</location>
        <topology evidence="1">Multi-pass membrane protein</topology>
    </subcellularLocation>
</comment>
<comment type="caution">
    <text evidence="18">The sequence shown here is derived from an EMBL/GenBank/DDBJ whole genome shotgun (WGS) entry which is preliminary data.</text>
</comment>
<evidence type="ECO:0000256" key="6">
    <source>
        <dbReference type="ARBA" id="ARBA00022475"/>
    </source>
</evidence>
<accession>A0ABY1ZGU4</accession>
<proteinExistence type="inferred from homology"/>
<comment type="function">
    <text evidence="12">Cytochrome bo(3) ubiquinol terminal oxidase is the component of the aerobic respiratory chain of E.coli that predominates when cells are grown at high aeration. Has proton pump activity across the membrane in addition to electron transfer, pumping 2 protons/electron.</text>
</comment>
<evidence type="ECO:0000256" key="2">
    <source>
        <dbReference type="ARBA" id="ARBA00008079"/>
    </source>
</evidence>
<sequence length="108" mass="11955">MSHSHDHDSHSHGSTKSYIIGLILSILLTIVPFGMVMKGGFDETFVVIAIAILAVCQVLIQLILFMHLNLKTQEGRDSGSFVFFTAVILVLVIGGTLWIMYHLNLNLM</sequence>
<dbReference type="Proteomes" id="UP000313645">
    <property type="component" value="Unassembled WGS sequence"/>
</dbReference>